<dbReference type="Proteomes" id="UP001202134">
    <property type="component" value="Unassembled WGS sequence"/>
</dbReference>
<protein>
    <recommendedName>
        <fullName evidence="5">Protease 3</fullName>
        <ecNumber evidence="4">3.4.24.55</ecNumber>
    </recommendedName>
    <alternativeName>
        <fullName evidence="13">Pitrilysin</fullName>
    </alternativeName>
    <alternativeName>
        <fullName evidence="12">Protease III</fullName>
    </alternativeName>
    <alternativeName>
        <fullName evidence="11">Protease pi</fullName>
    </alternativeName>
</protein>
<evidence type="ECO:0000256" key="14">
    <source>
        <dbReference type="RuleBase" id="RU004447"/>
    </source>
</evidence>
<reference evidence="19 20" key="1">
    <citation type="submission" date="2022-01" db="EMBL/GenBank/DDBJ databases">
        <title>Whole genome-based taxonomy of the Shewanellaceae.</title>
        <authorList>
            <person name="Martin-Rodriguez A.J."/>
        </authorList>
    </citation>
    <scope>NUCLEOTIDE SEQUENCE [LARGE SCALE GENOMIC DNA]</scope>
    <source>
        <strain evidence="19 20">DSM 24955</strain>
    </source>
</reference>
<comment type="cofactor">
    <cofactor evidence="1">
        <name>Zn(2+)</name>
        <dbReference type="ChEBI" id="CHEBI:29105"/>
    </cofactor>
</comment>
<dbReference type="InterPro" id="IPR011249">
    <property type="entry name" value="Metalloenz_LuxS/M16"/>
</dbReference>
<evidence type="ECO:0000256" key="12">
    <source>
        <dbReference type="ARBA" id="ARBA00031184"/>
    </source>
</evidence>
<dbReference type="InterPro" id="IPR011765">
    <property type="entry name" value="Pept_M16_N"/>
</dbReference>
<sequence length="937" mass="107409">MTIKPDTAQNKLNSIVTSPNDHRQYRHIVLDNALRVLLVEDKAATQAAASMTVSVGHFDDPISRPGMAHFLEHMLFLGTDKFPDSGEYHQFINQHGGSNNAWTGTEQTNFFYSIDADHFEESLDRFSQFFIAPKFDLELVDRERHAIDSEYSLKLKDDIRRVYQVQKESVNPGHPFSKFSVGNLQTLAGNEAEVRQELLDFYQSKYSANIMTLCLVSPLSLDAQAEYAEHFFSTINNRNVKASYPDTPYLDDNAKLKHINIAPVKDQKRLNISFELPCIEPFYQRKPLTFISHLLGNESPGSLLSYLKEQGLANNLSAGGGVNGYNFKDYSISIQLTEKGLQQIDSIIECTFEYIQLIRTSGIESWRYDERASLLSTAFKYQEQIKILDLASHLSINMQHYEVEDIVFGDYRMDGLDADEALALLAMFVPSNMRTQLVSREVSTNQQAKWYFTPYSIEEIPETKIALWQQAEPRKELSLPTKNPFIVSDPQSRIESSKSDVPVVVAEDEGYRIWHRKDDEFNVPKGHLYLSLDSENASPTPKHAALTRLYVEMVLDYLTESTYQAEVAGLNYNIYPHQGGITLHLTGFTGNQETLLALVIDKARERNFTQDRFKLIKKQLLRSWTNVAQAKPIAQLFSSLTVTLQKRSYEPAKMAEMLEDVTLDELHDHVSAFYEKIYVEGLVYGDWLVSETQQLAKRLKLVLSLVTKPSSESSRELINLTDRGTLMRELSVEHQDSAIIVYYQSNETTAHNIGLFSLLNHTMSSTFFHELRTEKQLGYMVGTGYLPLNRHPGMIFYIQSPTTGPRKLLEAIDEFIADFNYAVMQITKEQWEATKLGLINQILEKDANLKSRSQRYWVCLGNRDYDFKQRERVVEEIKQFTRADLIKFIVSNMRSKHSDRLVMFNAGEQHNQLEPMPTAQVITDLKGFKHNADKFEF</sequence>
<keyword evidence="20" id="KW-1185">Reference proteome</keyword>
<dbReference type="InterPro" id="IPR050626">
    <property type="entry name" value="Peptidase_M16"/>
</dbReference>
<comment type="similarity">
    <text evidence="3 14">Belongs to the peptidase M16 family.</text>
</comment>
<evidence type="ECO:0000256" key="4">
    <source>
        <dbReference type="ARBA" id="ARBA00012449"/>
    </source>
</evidence>
<evidence type="ECO:0000259" key="17">
    <source>
        <dbReference type="Pfam" id="PF16187"/>
    </source>
</evidence>
<dbReference type="InterPro" id="IPR007863">
    <property type="entry name" value="Peptidase_M16_C"/>
</dbReference>
<evidence type="ECO:0000256" key="11">
    <source>
        <dbReference type="ARBA" id="ARBA00029597"/>
    </source>
</evidence>
<dbReference type="InterPro" id="IPR001431">
    <property type="entry name" value="Pept_M16_Zn_BS"/>
</dbReference>
<evidence type="ECO:0000256" key="3">
    <source>
        <dbReference type="ARBA" id="ARBA00007261"/>
    </source>
</evidence>
<evidence type="ECO:0000256" key="9">
    <source>
        <dbReference type="ARBA" id="ARBA00022833"/>
    </source>
</evidence>
<dbReference type="Gene3D" id="3.30.830.10">
    <property type="entry name" value="Metalloenzyme, LuxS/M16 peptidase-like"/>
    <property type="match status" value="4"/>
</dbReference>
<evidence type="ECO:0000256" key="1">
    <source>
        <dbReference type="ARBA" id="ARBA00001947"/>
    </source>
</evidence>
<dbReference type="PANTHER" id="PTHR43690">
    <property type="entry name" value="NARDILYSIN"/>
    <property type="match status" value="1"/>
</dbReference>
<evidence type="ECO:0000256" key="6">
    <source>
        <dbReference type="ARBA" id="ARBA00022670"/>
    </source>
</evidence>
<dbReference type="EC" id="3.4.24.55" evidence="4"/>
<dbReference type="InterPro" id="IPR032632">
    <property type="entry name" value="Peptidase_M16_M"/>
</dbReference>
<dbReference type="Pfam" id="PF05193">
    <property type="entry name" value="Peptidase_M16_C"/>
    <property type="match status" value="1"/>
</dbReference>
<evidence type="ECO:0000256" key="8">
    <source>
        <dbReference type="ARBA" id="ARBA00022801"/>
    </source>
</evidence>
<evidence type="ECO:0000259" key="18">
    <source>
        <dbReference type="Pfam" id="PF22456"/>
    </source>
</evidence>
<evidence type="ECO:0000256" key="13">
    <source>
        <dbReference type="ARBA" id="ARBA00033450"/>
    </source>
</evidence>
<keyword evidence="10" id="KW-0482">Metalloprotease</keyword>
<keyword evidence="9" id="KW-0862">Zinc</keyword>
<keyword evidence="6" id="KW-0645">Protease</keyword>
<organism evidence="19 20">
    <name type="scientific">Shewanella electrodiphila</name>
    <dbReference type="NCBI Taxonomy" id="934143"/>
    <lineage>
        <taxon>Bacteria</taxon>
        <taxon>Pseudomonadati</taxon>
        <taxon>Pseudomonadota</taxon>
        <taxon>Gammaproteobacteria</taxon>
        <taxon>Alteromonadales</taxon>
        <taxon>Shewanellaceae</taxon>
        <taxon>Shewanella</taxon>
    </lineage>
</organism>
<evidence type="ECO:0000259" key="16">
    <source>
        <dbReference type="Pfam" id="PF05193"/>
    </source>
</evidence>
<evidence type="ECO:0000256" key="5">
    <source>
        <dbReference type="ARBA" id="ARBA00017565"/>
    </source>
</evidence>
<gene>
    <name evidence="19" type="ORF">L2737_20070</name>
</gene>
<comment type="function">
    <text evidence="2">Endopeptidase that degrades small peptides of less than 7 kDa, such as glucagon and insulin.</text>
</comment>
<dbReference type="SUPFAM" id="SSF63411">
    <property type="entry name" value="LuxS/MPP-like metallohydrolase"/>
    <property type="match status" value="4"/>
</dbReference>
<dbReference type="EMBL" id="JAKIKU010000016">
    <property type="protein sequence ID" value="MCL1047601.1"/>
    <property type="molecule type" value="Genomic_DNA"/>
</dbReference>
<name>A0ABT0KUV2_9GAMM</name>
<evidence type="ECO:0000259" key="15">
    <source>
        <dbReference type="Pfam" id="PF00675"/>
    </source>
</evidence>
<evidence type="ECO:0000313" key="19">
    <source>
        <dbReference type="EMBL" id="MCL1047601.1"/>
    </source>
</evidence>
<evidence type="ECO:0000256" key="7">
    <source>
        <dbReference type="ARBA" id="ARBA00022723"/>
    </source>
</evidence>
<dbReference type="Pfam" id="PF00675">
    <property type="entry name" value="Peptidase_M16"/>
    <property type="match status" value="1"/>
</dbReference>
<keyword evidence="7" id="KW-0479">Metal-binding</keyword>
<keyword evidence="8" id="KW-0378">Hydrolase</keyword>
<dbReference type="PROSITE" id="PS00143">
    <property type="entry name" value="INSULINASE"/>
    <property type="match status" value="1"/>
</dbReference>
<evidence type="ECO:0000313" key="20">
    <source>
        <dbReference type="Proteomes" id="UP001202134"/>
    </source>
</evidence>
<comment type="caution">
    <text evidence="19">The sequence shown here is derived from an EMBL/GenBank/DDBJ whole genome shotgun (WGS) entry which is preliminary data.</text>
</comment>
<feature type="domain" description="Peptidase M16 C-terminal" evidence="16">
    <location>
        <begin position="195"/>
        <end position="370"/>
    </location>
</feature>
<dbReference type="Pfam" id="PF16187">
    <property type="entry name" value="Peptidase_M16_M"/>
    <property type="match status" value="1"/>
</dbReference>
<feature type="domain" description="Coenzyme PQQ synthesis protein F-like C-terminal lobe" evidence="18">
    <location>
        <begin position="758"/>
        <end position="857"/>
    </location>
</feature>
<evidence type="ECO:0000256" key="10">
    <source>
        <dbReference type="ARBA" id="ARBA00023049"/>
    </source>
</evidence>
<accession>A0ABT0KUV2</accession>
<evidence type="ECO:0000256" key="2">
    <source>
        <dbReference type="ARBA" id="ARBA00002184"/>
    </source>
</evidence>
<feature type="domain" description="Peptidase M16 N-terminal" evidence="15">
    <location>
        <begin position="35"/>
        <end position="160"/>
    </location>
</feature>
<feature type="domain" description="Peptidase M16 middle/third" evidence="17">
    <location>
        <begin position="379"/>
        <end position="656"/>
    </location>
</feature>
<dbReference type="RefSeq" id="WP_248956902.1">
    <property type="nucleotide sequence ID" value="NZ_JAKIKU010000016.1"/>
</dbReference>
<dbReference type="PANTHER" id="PTHR43690:SF18">
    <property type="entry name" value="INSULIN-DEGRADING ENZYME-RELATED"/>
    <property type="match status" value="1"/>
</dbReference>
<dbReference type="InterPro" id="IPR054734">
    <property type="entry name" value="PqqF-like_C_4"/>
</dbReference>
<dbReference type="Pfam" id="PF22456">
    <property type="entry name" value="PqqF-like_C_4"/>
    <property type="match status" value="1"/>
</dbReference>
<proteinExistence type="inferred from homology"/>